<proteinExistence type="predicted"/>
<name>A0A098LCB0_9BACT</name>
<feature type="transmembrane region" description="Helical" evidence="1">
    <location>
        <begin position="150"/>
        <end position="172"/>
    </location>
</feature>
<keyword evidence="1" id="KW-1133">Transmembrane helix</keyword>
<feature type="transmembrane region" description="Helical" evidence="1">
    <location>
        <begin position="16"/>
        <end position="34"/>
    </location>
</feature>
<accession>A0A098LCB0</accession>
<dbReference type="Proteomes" id="UP000030185">
    <property type="component" value="Unassembled WGS sequence"/>
</dbReference>
<keyword evidence="1" id="KW-0472">Membrane</keyword>
<organism evidence="2 3">
    <name type="scientific">Sporocytophaga myxococcoides</name>
    <dbReference type="NCBI Taxonomy" id="153721"/>
    <lineage>
        <taxon>Bacteria</taxon>
        <taxon>Pseudomonadati</taxon>
        <taxon>Bacteroidota</taxon>
        <taxon>Cytophagia</taxon>
        <taxon>Cytophagales</taxon>
        <taxon>Cytophagaceae</taxon>
        <taxon>Sporocytophaga</taxon>
    </lineage>
</organism>
<comment type="caution">
    <text evidence="2">The sequence shown here is derived from an EMBL/GenBank/DDBJ whole genome shotgun (WGS) entry which is preliminary data.</text>
</comment>
<sequence>MQGLKKIKPEFPTEKLTFAIGFIILPIALIYSPYLTIDWSIISLLIFSIGVSLFFFWTIESTYMTIYEYPDYFKFIGYFSIRKIKMNEIEGYEIHQRDDRMDGFREEIILIIKGRENLILHKNAYKDYEEVKLLFTSRFRFISYSQLNPLIVKLSLVIGVLSGILAAFVGIMKLKGMI</sequence>
<dbReference type="AlphaFoldDB" id="A0A098LCB0"/>
<protein>
    <submittedName>
        <fullName evidence="2">Uncharacterized protein</fullName>
    </submittedName>
</protein>
<dbReference type="RefSeq" id="WP_045461770.1">
    <property type="nucleotide sequence ID" value="NZ_BBLT01000003.1"/>
</dbReference>
<gene>
    <name evidence="2" type="ORF">MYP_1833</name>
</gene>
<feature type="transmembrane region" description="Helical" evidence="1">
    <location>
        <begin position="40"/>
        <end position="59"/>
    </location>
</feature>
<evidence type="ECO:0000313" key="2">
    <source>
        <dbReference type="EMBL" id="GAL84605.1"/>
    </source>
</evidence>
<evidence type="ECO:0000313" key="3">
    <source>
        <dbReference type="Proteomes" id="UP000030185"/>
    </source>
</evidence>
<keyword evidence="1" id="KW-0812">Transmembrane</keyword>
<keyword evidence="3" id="KW-1185">Reference proteome</keyword>
<reference evidence="2 3" key="1">
    <citation type="submission" date="2014-09" db="EMBL/GenBank/DDBJ databases">
        <title>Sporocytophaga myxococcoides PG-01 genome sequencing.</title>
        <authorList>
            <person name="Liu L."/>
            <person name="Gao P.J."/>
            <person name="Chen G.J."/>
            <person name="Wang L.S."/>
        </authorList>
    </citation>
    <scope>NUCLEOTIDE SEQUENCE [LARGE SCALE GENOMIC DNA]</scope>
    <source>
        <strain evidence="2 3">PG-01</strain>
    </source>
</reference>
<evidence type="ECO:0000256" key="1">
    <source>
        <dbReference type="SAM" id="Phobius"/>
    </source>
</evidence>
<dbReference type="EMBL" id="BBLT01000003">
    <property type="protein sequence ID" value="GAL84605.1"/>
    <property type="molecule type" value="Genomic_DNA"/>
</dbReference>